<reference evidence="2 3" key="1">
    <citation type="journal article" date="2018" name="Nat. Ecol. Evol.">
        <title>Pezizomycetes genomes reveal the molecular basis of ectomycorrhizal truffle lifestyle.</title>
        <authorList>
            <person name="Murat C."/>
            <person name="Payen T."/>
            <person name="Noel B."/>
            <person name="Kuo A."/>
            <person name="Morin E."/>
            <person name="Chen J."/>
            <person name="Kohler A."/>
            <person name="Krizsan K."/>
            <person name="Balestrini R."/>
            <person name="Da Silva C."/>
            <person name="Montanini B."/>
            <person name="Hainaut M."/>
            <person name="Levati E."/>
            <person name="Barry K.W."/>
            <person name="Belfiori B."/>
            <person name="Cichocki N."/>
            <person name="Clum A."/>
            <person name="Dockter R.B."/>
            <person name="Fauchery L."/>
            <person name="Guy J."/>
            <person name="Iotti M."/>
            <person name="Le Tacon F."/>
            <person name="Lindquist E.A."/>
            <person name="Lipzen A."/>
            <person name="Malagnac F."/>
            <person name="Mello A."/>
            <person name="Molinier V."/>
            <person name="Miyauchi S."/>
            <person name="Poulain J."/>
            <person name="Riccioni C."/>
            <person name="Rubini A."/>
            <person name="Sitrit Y."/>
            <person name="Splivallo R."/>
            <person name="Traeger S."/>
            <person name="Wang M."/>
            <person name="Zifcakova L."/>
            <person name="Wipf D."/>
            <person name="Zambonelli A."/>
            <person name="Paolocci F."/>
            <person name="Nowrousian M."/>
            <person name="Ottonello S."/>
            <person name="Baldrian P."/>
            <person name="Spatafora J.W."/>
            <person name="Henrissat B."/>
            <person name="Nagy L.G."/>
            <person name="Aury J.M."/>
            <person name="Wincker P."/>
            <person name="Grigoriev I.V."/>
            <person name="Bonfante P."/>
            <person name="Martin F.M."/>
        </authorList>
    </citation>
    <scope>NUCLEOTIDE SEQUENCE [LARGE SCALE GENOMIC DNA]</scope>
    <source>
        <strain evidence="2 3">120613-1</strain>
    </source>
</reference>
<dbReference type="EMBL" id="ML120361">
    <property type="protein sequence ID" value="RPB03816.1"/>
    <property type="molecule type" value="Genomic_DNA"/>
</dbReference>
<feature type="domain" description="DDE-1" evidence="1">
    <location>
        <begin position="222"/>
        <end position="350"/>
    </location>
</feature>
<gene>
    <name evidence="2" type="ORF">L873DRAFT_1841003</name>
</gene>
<organism evidence="2 3">
    <name type="scientific">Choiromyces venosus 120613-1</name>
    <dbReference type="NCBI Taxonomy" id="1336337"/>
    <lineage>
        <taxon>Eukaryota</taxon>
        <taxon>Fungi</taxon>
        <taxon>Dikarya</taxon>
        <taxon>Ascomycota</taxon>
        <taxon>Pezizomycotina</taxon>
        <taxon>Pezizomycetes</taxon>
        <taxon>Pezizales</taxon>
        <taxon>Tuberaceae</taxon>
        <taxon>Choiromyces</taxon>
    </lineage>
</organism>
<dbReference type="PANTHER" id="PTHR19303:SF57">
    <property type="entry name" value="HTH CENPB-TYPE DOMAIN-CONTAINING PROTEIN"/>
    <property type="match status" value="1"/>
</dbReference>
<dbReference type="AlphaFoldDB" id="A0A3N4JZN5"/>
<keyword evidence="3" id="KW-1185">Reference proteome</keyword>
<dbReference type="PANTHER" id="PTHR19303">
    <property type="entry name" value="TRANSPOSON"/>
    <property type="match status" value="1"/>
</dbReference>
<dbReference type="GO" id="GO:0003677">
    <property type="term" value="F:DNA binding"/>
    <property type="evidence" value="ECO:0007669"/>
    <property type="project" value="TreeGrafter"/>
</dbReference>
<dbReference type="Pfam" id="PF03184">
    <property type="entry name" value="DDE_1"/>
    <property type="match status" value="1"/>
</dbReference>
<dbReference type="InterPro" id="IPR004875">
    <property type="entry name" value="DDE_SF_endonuclease_dom"/>
</dbReference>
<name>A0A3N4JZN5_9PEZI</name>
<protein>
    <submittedName>
        <fullName evidence="2">DDE-domain-containing protein</fullName>
    </submittedName>
</protein>
<evidence type="ECO:0000313" key="3">
    <source>
        <dbReference type="Proteomes" id="UP000276215"/>
    </source>
</evidence>
<dbReference type="InterPro" id="IPR050863">
    <property type="entry name" value="CenT-Element_Derived"/>
</dbReference>
<proteinExistence type="predicted"/>
<dbReference type="GO" id="GO:0005634">
    <property type="term" value="C:nucleus"/>
    <property type="evidence" value="ECO:0007669"/>
    <property type="project" value="TreeGrafter"/>
</dbReference>
<evidence type="ECO:0000313" key="2">
    <source>
        <dbReference type="EMBL" id="RPB03816.1"/>
    </source>
</evidence>
<accession>A0A3N4JZN5</accession>
<evidence type="ECO:0000259" key="1">
    <source>
        <dbReference type="Pfam" id="PF03184"/>
    </source>
</evidence>
<dbReference type="Proteomes" id="UP000276215">
    <property type="component" value="Unassembled WGS sequence"/>
</dbReference>
<sequence>MPPIRSPKRRRGPKAKPICERNLTQQELKPIQYPERTYSQSQKLRVLVFLEHHQIPLQRPGEYRRPIQQEASDTYQVPQRTISDWTRKNDKIEQIGKDSPVKKAAALGYSRQVLWQELEDQLYNDFLESLRCITKKAQKVLEDYRILVVNWLRFNRRNSQPAAGSFWDVAIDHPVGRYDLSNICNFDETPIPFEYLQGKKYNTVGARTVWAKESRSGWDKWQATLVLCIFADGIPQILPMIIFHGTGQRVESEKLQYHAGVIVEFNPTAYMNDGLFERYITNYLIPVLGGGPTLFALDLMGSHKTPTVLDILRKNNITPSLIPGGCTSLVQPLDVSVNKPFKDLIRDLTDERIFELESTEEFERWTVRDRCIMTTHCVGDAFYKFHSEKASIICTSFRKVGLSLPVDGSLDGELDIKGFTGLEIGNWRQDLGSVDDSADVRSEEDHEVEFVSGFE</sequence>